<dbReference type="Proteomes" id="UP000324222">
    <property type="component" value="Unassembled WGS sequence"/>
</dbReference>
<gene>
    <name evidence="2" type="ORF">E2C01_048977</name>
</gene>
<evidence type="ECO:0000313" key="2">
    <source>
        <dbReference type="EMBL" id="MPC55046.1"/>
    </source>
</evidence>
<evidence type="ECO:0000313" key="3">
    <source>
        <dbReference type="Proteomes" id="UP000324222"/>
    </source>
</evidence>
<proteinExistence type="predicted"/>
<dbReference type="EMBL" id="VSRR010012845">
    <property type="protein sequence ID" value="MPC55046.1"/>
    <property type="molecule type" value="Genomic_DNA"/>
</dbReference>
<feature type="region of interest" description="Disordered" evidence="1">
    <location>
        <begin position="34"/>
        <end position="64"/>
    </location>
</feature>
<accession>A0A5B7GBY8</accession>
<evidence type="ECO:0000256" key="1">
    <source>
        <dbReference type="SAM" id="MobiDB-lite"/>
    </source>
</evidence>
<protein>
    <submittedName>
        <fullName evidence="2">Uncharacterized protein</fullName>
    </submittedName>
</protein>
<sequence length="64" mass="7599">MNDSGRGGRGRGSTPRRLMAFSLRRYQIRCYWRETQSRRRTESRSRPEESRGRDVNGAESRPRL</sequence>
<name>A0A5B7GBY8_PORTR</name>
<organism evidence="2 3">
    <name type="scientific">Portunus trituberculatus</name>
    <name type="common">Swimming crab</name>
    <name type="synonym">Neptunus trituberculatus</name>
    <dbReference type="NCBI Taxonomy" id="210409"/>
    <lineage>
        <taxon>Eukaryota</taxon>
        <taxon>Metazoa</taxon>
        <taxon>Ecdysozoa</taxon>
        <taxon>Arthropoda</taxon>
        <taxon>Crustacea</taxon>
        <taxon>Multicrustacea</taxon>
        <taxon>Malacostraca</taxon>
        <taxon>Eumalacostraca</taxon>
        <taxon>Eucarida</taxon>
        <taxon>Decapoda</taxon>
        <taxon>Pleocyemata</taxon>
        <taxon>Brachyura</taxon>
        <taxon>Eubrachyura</taxon>
        <taxon>Portunoidea</taxon>
        <taxon>Portunidae</taxon>
        <taxon>Portuninae</taxon>
        <taxon>Portunus</taxon>
    </lineage>
</organism>
<dbReference type="AlphaFoldDB" id="A0A5B7GBY8"/>
<comment type="caution">
    <text evidence="2">The sequence shown here is derived from an EMBL/GenBank/DDBJ whole genome shotgun (WGS) entry which is preliminary data.</text>
</comment>
<keyword evidence="3" id="KW-1185">Reference proteome</keyword>
<reference evidence="2 3" key="1">
    <citation type="submission" date="2019-05" db="EMBL/GenBank/DDBJ databases">
        <title>Another draft genome of Portunus trituberculatus and its Hox gene families provides insights of decapod evolution.</title>
        <authorList>
            <person name="Jeong J.-H."/>
            <person name="Song I."/>
            <person name="Kim S."/>
            <person name="Choi T."/>
            <person name="Kim D."/>
            <person name="Ryu S."/>
            <person name="Kim W."/>
        </authorList>
    </citation>
    <scope>NUCLEOTIDE SEQUENCE [LARGE SCALE GENOMIC DNA]</scope>
    <source>
        <tissue evidence="2">Muscle</tissue>
    </source>
</reference>